<evidence type="ECO:0000313" key="1">
    <source>
        <dbReference type="EMBL" id="MSB19723.1"/>
    </source>
</evidence>
<evidence type="ECO:0000313" key="2">
    <source>
        <dbReference type="Proteomes" id="UP000434475"/>
    </source>
</evidence>
<dbReference type="EMBL" id="WKPR01000007">
    <property type="protein sequence ID" value="MSB19723.1"/>
    <property type="molecule type" value="Genomic_DNA"/>
</dbReference>
<accession>A0A6I2R2M8</accession>
<dbReference type="Proteomes" id="UP000434475">
    <property type="component" value="Unassembled WGS sequence"/>
</dbReference>
<dbReference type="AlphaFoldDB" id="A0A6I2R2M8"/>
<protein>
    <submittedName>
        <fullName evidence="1">Uncharacterized protein</fullName>
    </submittedName>
</protein>
<sequence length="105" mass="11915">MDKYISDLLELIKAHPELPIVPMVDSEIVCDDGCARWMGAWGPASVTKYLVSEEHIFFFDDEDVEAVLIEVKGYDEFLSMTDKEAREAYNALPWVECIAVDINTP</sequence>
<organism evidence="1 2">
    <name type="scientific">Flavonifractor plautii</name>
    <name type="common">Fusobacterium plautii</name>
    <dbReference type="NCBI Taxonomy" id="292800"/>
    <lineage>
        <taxon>Bacteria</taxon>
        <taxon>Bacillati</taxon>
        <taxon>Bacillota</taxon>
        <taxon>Clostridia</taxon>
        <taxon>Eubacteriales</taxon>
        <taxon>Oscillospiraceae</taxon>
        <taxon>Flavonifractor</taxon>
    </lineage>
</organism>
<dbReference type="RefSeq" id="WP_172697591.1">
    <property type="nucleotide sequence ID" value="NZ_CAXUMB010000006.1"/>
</dbReference>
<reference evidence="1 2" key="1">
    <citation type="journal article" date="2019" name="Nat. Med.">
        <title>A library of human gut bacterial isolates paired with longitudinal multiomics data enables mechanistic microbiome research.</title>
        <authorList>
            <person name="Poyet M."/>
            <person name="Groussin M."/>
            <person name="Gibbons S.M."/>
            <person name="Avila-Pacheco J."/>
            <person name="Jiang X."/>
            <person name="Kearney S.M."/>
            <person name="Perrotta A.R."/>
            <person name="Berdy B."/>
            <person name="Zhao S."/>
            <person name="Lieberman T.D."/>
            <person name="Swanson P.K."/>
            <person name="Smith M."/>
            <person name="Roesemann S."/>
            <person name="Alexander J.E."/>
            <person name="Rich S.A."/>
            <person name="Livny J."/>
            <person name="Vlamakis H."/>
            <person name="Clish C."/>
            <person name="Bullock K."/>
            <person name="Deik A."/>
            <person name="Scott J."/>
            <person name="Pierce K.A."/>
            <person name="Xavier R.J."/>
            <person name="Alm E.J."/>
        </authorList>
    </citation>
    <scope>NUCLEOTIDE SEQUENCE [LARGE SCALE GENOMIC DNA]</scope>
    <source>
        <strain evidence="1 2">BIOML-A2</strain>
    </source>
</reference>
<proteinExistence type="predicted"/>
<comment type="caution">
    <text evidence="1">The sequence shown here is derived from an EMBL/GenBank/DDBJ whole genome shotgun (WGS) entry which is preliminary data.</text>
</comment>
<gene>
    <name evidence="1" type="ORF">GKE97_09345</name>
</gene>
<name>A0A6I2R2M8_FLAPL</name>